<protein>
    <submittedName>
        <fullName evidence="1">Uncharacterized protein</fullName>
    </submittedName>
</protein>
<gene>
    <name evidence="1" type="ORF">Edafosvirus20_15</name>
</gene>
<organism evidence="1">
    <name type="scientific">Edafosvirus sp</name>
    <dbReference type="NCBI Taxonomy" id="2487765"/>
    <lineage>
        <taxon>Viruses</taxon>
        <taxon>Varidnaviria</taxon>
        <taxon>Bamfordvirae</taxon>
        <taxon>Nucleocytoviricota</taxon>
        <taxon>Megaviricetes</taxon>
        <taxon>Imitervirales</taxon>
        <taxon>Mimiviridae</taxon>
        <taxon>Klosneuvirinae</taxon>
    </lineage>
</organism>
<sequence length="45" mass="5176">MHKVNISIFWRFNMNNVLFIFNQAKELAIKAGPNLSLDKLGVTEI</sequence>
<accession>A0A3G4ZUP0</accession>
<proteinExistence type="predicted"/>
<evidence type="ECO:0000313" key="1">
    <source>
        <dbReference type="EMBL" id="AYV78615.1"/>
    </source>
</evidence>
<name>A0A3G4ZUP0_9VIRU</name>
<reference evidence="1" key="1">
    <citation type="submission" date="2018-10" db="EMBL/GenBank/DDBJ databases">
        <title>Hidden diversity of soil giant viruses.</title>
        <authorList>
            <person name="Schulz F."/>
            <person name="Alteio L."/>
            <person name="Goudeau D."/>
            <person name="Ryan E.M."/>
            <person name="Malmstrom R.R."/>
            <person name="Blanchard J."/>
            <person name="Woyke T."/>
        </authorList>
    </citation>
    <scope>NUCLEOTIDE SEQUENCE</scope>
    <source>
        <strain evidence="1">EDV1</strain>
    </source>
</reference>
<dbReference type="EMBL" id="MK072085">
    <property type="protein sequence ID" value="AYV78615.1"/>
    <property type="molecule type" value="Genomic_DNA"/>
</dbReference>